<name>A0A1V3BXL6_9ACTN</name>
<organism evidence="3 4">
    <name type="scientific">Nocardiopsis sinuspersici</name>
    <dbReference type="NCBI Taxonomy" id="501010"/>
    <lineage>
        <taxon>Bacteria</taxon>
        <taxon>Bacillati</taxon>
        <taxon>Actinomycetota</taxon>
        <taxon>Actinomycetes</taxon>
        <taxon>Streptosporangiales</taxon>
        <taxon>Nocardiopsidaceae</taxon>
        <taxon>Nocardiopsis</taxon>
    </lineage>
</organism>
<keyword evidence="2" id="KW-0732">Signal</keyword>
<evidence type="ECO:0000256" key="1">
    <source>
        <dbReference type="SAM" id="Phobius"/>
    </source>
</evidence>
<comment type="caution">
    <text evidence="3">The sequence shown here is derived from an EMBL/GenBank/DDBJ whole genome shotgun (WGS) entry which is preliminary data.</text>
</comment>
<keyword evidence="1" id="KW-0812">Transmembrane</keyword>
<protein>
    <recommendedName>
        <fullName evidence="5">DUF11 domain-containing protein</fullName>
    </recommendedName>
</protein>
<feature type="chain" id="PRO_5038925248" description="DUF11 domain-containing protein" evidence="2">
    <location>
        <begin position="29"/>
        <end position="201"/>
    </location>
</feature>
<sequence>MVRKGCRNTAYGRAAAAGLVAMATGVLAAPALADDGAGPAAGMGLTLDAGAQPPGPGQELTLRATLANGGGGAVEGALLAQHVPESLEIVEVGGDGVVKDGIVNWRVAVPAGEETAYTVRVRVPEDAEGRERLTSTACLLLDRDSDPAMCASDTVVVAETTVAGRASEYMDRDGLVRAAGVALLAGLAWVLWRRRSASARG</sequence>
<keyword evidence="4" id="KW-1185">Reference proteome</keyword>
<keyword evidence="1" id="KW-0472">Membrane</keyword>
<evidence type="ECO:0000313" key="3">
    <source>
        <dbReference type="EMBL" id="OOC53188.1"/>
    </source>
</evidence>
<gene>
    <name evidence="3" type="ORF">NOSIN_04590</name>
</gene>
<reference evidence="4" key="1">
    <citation type="submission" date="2016-08" db="EMBL/GenBank/DDBJ databases">
        <authorList>
            <person name="Tokovenko B."/>
            <person name="Kalinowski J."/>
        </authorList>
    </citation>
    <scope>NUCLEOTIDE SEQUENCE [LARGE SCALE GENOMIC DNA]</scope>
    <source>
        <strain evidence="4">UTMC102</strain>
    </source>
</reference>
<feature type="signal peptide" evidence="2">
    <location>
        <begin position="1"/>
        <end position="28"/>
    </location>
</feature>
<dbReference type="AlphaFoldDB" id="A0A1V3BXL6"/>
<proteinExistence type="predicted"/>
<evidence type="ECO:0008006" key="5">
    <source>
        <dbReference type="Google" id="ProtNLM"/>
    </source>
</evidence>
<dbReference type="STRING" id="501010.NOSIN_04590"/>
<evidence type="ECO:0000313" key="4">
    <source>
        <dbReference type="Proteomes" id="UP000189004"/>
    </source>
</evidence>
<accession>A0A1V3BXL6</accession>
<feature type="transmembrane region" description="Helical" evidence="1">
    <location>
        <begin position="174"/>
        <end position="192"/>
    </location>
</feature>
<keyword evidence="1" id="KW-1133">Transmembrane helix</keyword>
<dbReference type="EMBL" id="MCOK01000001">
    <property type="protein sequence ID" value="OOC53188.1"/>
    <property type="molecule type" value="Genomic_DNA"/>
</dbReference>
<evidence type="ECO:0000256" key="2">
    <source>
        <dbReference type="SAM" id="SignalP"/>
    </source>
</evidence>
<dbReference type="Proteomes" id="UP000189004">
    <property type="component" value="Unassembled WGS sequence"/>
</dbReference>